<gene>
    <name evidence="7" type="ORF">DCF82_00245</name>
</gene>
<accession>A0A3B8W935</accession>
<dbReference type="Gene3D" id="3.40.640.10">
    <property type="entry name" value="Type I PLP-dependent aspartate aminotransferase-like (Major domain)"/>
    <property type="match status" value="1"/>
</dbReference>
<evidence type="ECO:0000259" key="6">
    <source>
        <dbReference type="Pfam" id="PF00155"/>
    </source>
</evidence>
<evidence type="ECO:0000256" key="4">
    <source>
        <dbReference type="ARBA" id="ARBA00022898"/>
    </source>
</evidence>
<evidence type="ECO:0000313" key="8">
    <source>
        <dbReference type="Proteomes" id="UP000261325"/>
    </source>
</evidence>
<evidence type="ECO:0000313" key="7">
    <source>
        <dbReference type="EMBL" id="HAC26250.1"/>
    </source>
</evidence>
<feature type="non-terminal residue" evidence="7">
    <location>
        <position position="61"/>
    </location>
</feature>
<keyword evidence="3 7" id="KW-0808">Transferase</keyword>
<dbReference type="InterPro" id="IPR015424">
    <property type="entry name" value="PyrdxlP-dep_Trfase"/>
</dbReference>
<dbReference type="GO" id="GO:0030170">
    <property type="term" value="F:pyridoxal phosphate binding"/>
    <property type="evidence" value="ECO:0007669"/>
    <property type="project" value="InterPro"/>
</dbReference>
<evidence type="ECO:0000256" key="5">
    <source>
        <dbReference type="RuleBase" id="RU003693"/>
    </source>
</evidence>
<dbReference type="PANTHER" id="PTHR42885:SF2">
    <property type="entry name" value="HISTIDINOL-PHOSPHATE AMINOTRANSFERASE"/>
    <property type="match status" value="1"/>
</dbReference>
<comment type="cofactor">
    <cofactor evidence="1 5">
        <name>pyridoxal 5'-phosphate</name>
        <dbReference type="ChEBI" id="CHEBI:597326"/>
    </cofactor>
</comment>
<evidence type="ECO:0000256" key="1">
    <source>
        <dbReference type="ARBA" id="ARBA00001933"/>
    </source>
</evidence>
<protein>
    <submittedName>
        <fullName evidence="7">Histidinol-phosphate transaminase</fullName>
        <ecNumber evidence="7">2.6.1.9</ecNumber>
    </submittedName>
</protein>
<evidence type="ECO:0000256" key="3">
    <source>
        <dbReference type="ARBA" id="ARBA00022679"/>
    </source>
</evidence>
<dbReference type="Proteomes" id="UP000261325">
    <property type="component" value="Unassembled WGS sequence"/>
</dbReference>
<dbReference type="PANTHER" id="PTHR42885">
    <property type="entry name" value="HISTIDINOL-PHOSPHATE AMINOTRANSFERASE-RELATED"/>
    <property type="match status" value="1"/>
</dbReference>
<evidence type="ECO:0000256" key="2">
    <source>
        <dbReference type="ARBA" id="ARBA00022576"/>
    </source>
</evidence>
<dbReference type="InterPro" id="IPR001917">
    <property type="entry name" value="Aminotrans_II_pyridoxalP_BS"/>
</dbReference>
<comment type="similarity">
    <text evidence="5">Belongs to the class-II pyridoxal-phosphate-dependent aminotransferase family.</text>
</comment>
<dbReference type="PROSITE" id="PS00599">
    <property type="entry name" value="AA_TRANSFER_CLASS_2"/>
    <property type="match status" value="1"/>
</dbReference>
<dbReference type="InterPro" id="IPR004839">
    <property type="entry name" value="Aminotransferase_I/II_large"/>
</dbReference>
<feature type="non-terminal residue" evidence="7">
    <location>
        <position position="1"/>
    </location>
</feature>
<dbReference type="InterPro" id="IPR015421">
    <property type="entry name" value="PyrdxlP-dep_Trfase_major"/>
</dbReference>
<sequence length="61" mass="6674">DEAYVDFGGETAIRLVNQYPNLLVCQTLSKARSLAGLRVGFAVGNEELIEALNRVKDSFNS</sequence>
<dbReference type="EC" id="2.6.1.9" evidence="7"/>
<keyword evidence="4 5" id="KW-0663">Pyridoxal phosphate</keyword>
<dbReference type="GO" id="GO:0004400">
    <property type="term" value="F:histidinol-phosphate transaminase activity"/>
    <property type="evidence" value="ECO:0007669"/>
    <property type="project" value="UniProtKB-EC"/>
</dbReference>
<organism evidence="7 8">
    <name type="scientific">Marinobacter nauticus</name>
    <name type="common">Marinobacter hydrocarbonoclasticus</name>
    <name type="synonym">Marinobacter aquaeolei</name>
    <dbReference type="NCBI Taxonomy" id="2743"/>
    <lineage>
        <taxon>Bacteria</taxon>
        <taxon>Pseudomonadati</taxon>
        <taxon>Pseudomonadota</taxon>
        <taxon>Gammaproteobacteria</taxon>
        <taxon>Pseudomonadales</taxon>
        <taxon>Marinobacteraceae</taxon>
        <taxon>Marinobacter</taxon>
    </lineage>
</organism>
<keyword evidence="2 7" id="KW-0032">Aminotransferase</keyword>
<dbReference type="SUPFAM" id="SSF53383">
    <property type="entry name" value="PLP-dependent transferases"/>
    <property type="match status" value="1"/>
</dbReference>
<dbReference type="Pfam" id="PF00155">
    <property type="entry name" value="Aminotran_1_2"/>
    <property type="match status" value="1"/>
</dbReference>
<dbReference type="AlphaFoldDB" id="A0A3B8W935"/>
<reference evidence="7 8" key="1">
    <citation type="journal article" date="2018" name="Nat. Biotechnol.">
        <title>A standardized bacterial taxonomy based on genome phylogeny substantially revises the tree of life.</title>
        <authorList>
            <person name="Parks D.H."/>
            <person name="Chuvochina M."/>
            <person name="Waite D.W."/>
            <person name="Rinke C."/>
            <person name="Skarshewski A."/>
            <person name="Chaumeil P.A."/>
            <person name="Hugenholtz P."/>
        </authorList>
    </citation>
    <scope>NUCLEOTIDE SEQUENCE [LARGE SCALE GENOMIC DNA]</scope>
    <source>
        <strain evidence="7">UBA9049</strain>
    </source>
</reference>
<comment type="caution">
    <text evidence="7">The sequence shown here is derived from an EMBL/GenBank/DDBJ whole genome shotgun (WGS) entry which is preliminary data.</text>
</comment>
<dbReference type="EMBL" id="DLYI01000003">
    <property type="protein sequence ID" value="HAC26250.1"/>
    <property type="molecule type" value="Genomic_DNA"/>
</dbReference>
<feature type="domain" description="Aminotransferase class I/classII large" evidence="6">
    <location>
        <begin position="1"/>
        <end position="61"/>
    </location>
</feature>
<proteinExistence type="inferred from homology"/>
<name>A0A3B8W935_MARNT</name>